<evidence type="ECO:0000313" key="2">
    <source>
        <dbReference type="EMBL" id="GIE00743.1"/>
    </source>
</evidence>
<reference evidence="2 3" key="1">
    <citation type="submission" date="2021-01" db="EMBL/GenBank/DDBJ databases">
        <title>Whole genome shotgun sequence of Actinoplanes durhamensis NBRC 14914.</title>
        <authorList>
            <person name="Komaki H."/>
            <person name="Tamura T."/>
        </authorList>
    </citation>
    <scope>NUCLEOTIDE SEQUENCE [LARGE SCALE GENOMIC DNA]</scope>
    <source>
        <strain evidence="2 3">NBRC 14914</strain>
    </source>
</reference>
<organism evidence="2 3">
    <name type="scientific">Paractinoplanes durhamensis</name>
    <dbReference type="NCBI Taxonomy" id="113563"/>
    <lineage>
        <taxon>Bacteria</taxon>
        <taxon>Bacillati</taxon>
        <taxon>Actinomycetota</taxon>
        <taxon>Actinomycetes</taxon>
        <taxon>Micromonosporales</taxon>
        <taxon>Micromonosporaceae</taxon>
        <taxon>Paractinoplanes</taxon>
    </lineage>
</organism>
<protein>
    <submittedName>
        <fullName evidence="2">Uncharacterized protein</fullName>
    </submittedName>
</protein>
<keyword evidence="1" id="KW-0812">Transmembrane</keyword>
<keyword evidence="1" id="KW-0472">Membrane</keyword>
<gene>
    <name evidence="2" type="ORF">Adu01nite_20930</name>
</gene>
<sequence length="134" mass="14397">MLTVDIEVSATSRRYAPDHPGWIKQRYELAAGLRSGVPGAEVRSTPVAGTKGAAEAVVVALGSAGAFTAALGAFKAWLGRDRTRTVTLTWQHDGREDRVTLDADNLDAAAMQELTRGMSRILSGEPWQTDTERS</sequence>
<comment type="caution">
    <text evidence="2">The sequence shown here is derived from an EMBL/GenBank/DDBJ whole genome shotgun (WGS) entry which is preliminary data.</text>
</comment>
<proteinExistence type="predicted"/>
<dbReference type="Proteomes" id="UP000637628">
    <property type="component" value="Unassembled WGS sequence"/>
</dbReference>
<keyword evidence="1" id="KW-1133">Transmembrane helix</keyword>
<name>A0ABQ3YT40_9ACTN</name>
<dbReference type="RefSeq" id="WP_203726375.1">
    <property type="nucleotide sequence ID" value="NZ_BAAATX010000003.1"/>
</dbReference>
<feature type="transmembrane region" description="Helical" evidence="1">
    <location>
        <begin position="53"/>
        <end position="74"/>
    </location>
</feature>
<keyword evidence="3" id="KW-1185">Reference proteome</keyword>
<evidence type="ECO:0000313" key="3">
    <source>
        <dbReference type="Proteomes" id="UP000637628"/>
    </source>
</evidence>
<dbReference type="InterPro" id="IPR045428">
    <property type="entry name" value="EACC1"/>
</dbReference>
<dbReference type="Pfam" id="PF19953">
    <property type="entry name" value="EACC1"/>
    <property type="match status" value="1"/>
</dbReference>
<accession>A0ABQ3YT40</accession>
<evidence type="ECO:0000256" key="1">
    <source>
        <dbReference type="SAM" id="Phobius"/>
    </source>
</evidence>
<dbReference type="EMBL" id="BOML01000019">
    <property type="protein sequence ID" value="GIE00743.1"/>
    <property type="molecule type" value="Genomic_DNA"/>
</dbReference>